<name>A0A284QPM1_ARMOS</name>
<evidence type="ECO:0000256" key="1">
    <source>
        <dbReference type="ARBA" id="ARBA00009005"/>
    </source>
</evidence>
<evidence type="ECO:0000256" key="3">
    <source>
        <dbReference type="ARBA" id="ARBA00022807"/>
    </source>
</evidence>
<dbReference type="GO" id="GO:0006508">
    <property type="term" value="P:proteolysis"/>
    <property type="evidence" value="ECO:0007669"/>
    <property type="project" value="InterPro"/>
</dbReference>
<comment type="similarity">
    <text evidence="1">Belongs to the peptidase C14B family.</text>
</comment>
<dbReference type="OMA" id="WEDWHAF"/>
<dbReference type="InterPro" id="IPR011600">
    <property type="entry name" value="Pept_C14_caspase"/>
</dbReference>
<keyword evidence="3" id="KW-0788">Thiol protease</keyword>
<dbReference type="Proteomes" id="UP000219338">
    <property type="component" value="Unassembled WGS sequence"/>
</dbReference>
<gene>
    <name evidence="6" type="ORF">ARMOST_01682</name>
</gene>
<keyword evidence="7" id="KW-1185">Reference proteome</keyword>
<dbReference type="EMBL" id="FUEG01000001">
    <property type="protein sequence ID" value="SJK98415.1"/>
    <property type="molecule type" value="Genomic_DNA"/>
</dbReference>
<dbReference type="PANTHER" id="PTHR48104">
    <property type="entry name" value="METACASPASE-4"/>
    <property type="match status" value="1"/>
</dbReference>
<feature type="region of interest" description="Disordered" evidence="4">
    <location>
        <begin position="84"/>
        <end position="114"/>
    </location>
</feature>
<dbReference type="Gene3D" id="3.40.50.1460">
    <property type="match status" value="1"/>
</dbReference>
<evidence type="ECO:0000256" key="2">
    <source>
        <dbReference type="ARBA" id="ARBA00022703"/>
    </source>
</evidence>
<dbReference type="InterPro" id="IPR029030">
    <property type="entry name" value="Caspase-like_dom_sf"/>
</dbReference>
<evidence type="ECO:0000313" key="7">
    <source>
        <dbReference type="Proteomes" id="UP000219338"/>
    </source>
</evidence>
<organism evidence="6 7">
    <name type="scientific">Armillaria ostoyae</name>
    <name type="common">Armillaria root rot fungus</name>
    <dbReference type="NCBI Taxonomy" id="47428"/>
    <lineage>
        <taxon>Eukaryota</taxon>
        <taxon>Fungi</taxon>
        <taxon>Dikarya</taxon>
        <taxon>Basidiomycota</taxon>
        <taxon>Agaricomycotina</taxon>
        <taxon>Agaricomycetes</taxon>
        <taxon>Agaricomycetidae</taxon>
        <taxon>Agaricales</taxon>
        <taxon>Marasmiineae</taxon>
        <taxon>Physalacriaceae</taxon>
        <taxon>Armillaria</taxon>
    </lineage>
</organism>
<feature type="compositionally biased region" description="Basic and acidic residues" evidence="4">
    <location>
        <begin position="103"/>
        <end position="114"/>
    </location>
</feature>
<feature type="domain" description="Peptidase C14 caspase" evidence="5">
    <location>
        <begin position="125"/>
        <end position="360"/>
    </location>
</feature>
<dbReference type="STRING" id="47428.A0A284QPM1"/>
<evidence type="ECO:0000259" key="5">
    <source>
        <dbReference type="Pfam" id="PF00656"/>
    </source>
</evidence>
<sequence>MMPSHYKLTLLCTTQRSNDFVAIAYHTLPSIKRVPYDFSSSTLPDELKALSYQSYNSLNFKYAEHTRSEIPWSRQDLENIAIKSSTTSSSKGNHSKPSATPTHDVRKARMGTREKEAAKGTNNIFALIIGIDKYERDEYRLEGAVADANEFEHYVGTDLGAPEDNIISLRDEKATRSQIIGAFKKLKDRKDIVPGKAIIIIYYAGHGAVAKKPAQWEDWHAFDNNIEMLCPVDMTFRNSPPSSVLILDCCHSAGIDRGARVGPGPDAKAREIGDEEITLSAQCDSSIHSGRTGGFRKSSQSTNTTNFSGSLWDSHILLAACGRNQKAWETQKKGIFTRALLQAVRETPGAYLTYRSLMLRFDKMPPYQSPQLDGNNIHQRLFYPSQEPVNTSMILCRREDEQPYLILEAGHALGITKGSIYQLYRTDLPESESLPLGTAVVKEEVETEGTSHLWPHDSEFFRDKDIPNFWYARLVKTSRQSLLIYCDDLHSSFLEKVINGNPTQLTVPVARTNNRQEADLCLEVKGDNVTFDRGGGNSYFNGDKASFEPMKDNNLFRSMESPRISAVNSTIDDIAQTQRIINHYANFTYHLTVQSPNAIDIFDATVTMHKLQRIPVKRTLQPIVRSEDGLRFDNGKLVRIDVDTSLPLQKRPRYGLTLKNNGDLNLYACLFYFDASTLDIENWFHSKPSLTSDDMGQQNVDSCIPPGSPLTFGFGNTATKPIAFDVPKGQDVDICCFKIFLSLKPLDLRSISQRLETSRGAKQVEGPPQLPDPDEL</sequence>
<dbReference type="GO" id="GO:0005737">
    <property type="term" value="C:cytoplasm"/>
    <property type="evidence" value="ECO:0007669"/>
    <property type="project" value="TreeGrafter"/>
</dbReference>
<dbReference type="Pfam" id="PF00656">
    <property type="entry name" value="Peptidase_C14"/>
    <property type="match status" value="1"/>
</dbReference>
<dbReference type="InterPro" id="IPR050452">
    <property type="entry name" value="Metacaspase"/>
</dbReference>
<dbReference type="GO" id="GO:0006915">
    <property type="term" value="P:apoptotic process"/>
    <property type="evidence" value="ECO:0007669"/>
    <property type="project" value="UniProtKB-KW"/>
</dbReference>
<dbReference type="AlphaFoldDB" id="A0A284QPM1"/>
<evidence type="ECO:0000256" key="4">
    <source>
        <dbReference type="SAM" id="MobiDB-lite"/>
    </source>
</evidence>
<reference evidence="7" key="1">
    <citation type="journal article" date="2017" name="Nat. Ecol. Evol.">
        <title>Genome expansion and lineage-specific genetic innovations in the forest pathogenic fungi Armillaria.</title>
        <authorList>
            <person name="Sipos G."/>
            <person name="Prasanna A.N."/>
            <person name="Walter M.C."/>
            <person name="O'Connor E."/>
            <person name="Balint B."/>
            <person name="Krizsan K."/>
            <person name="Kiss B."/>
            <person name="Hess J."/>
            <person name="Varga T."/>
            <person name="Slot J."/>
            <person name="Riley R."/>
            <person name="Boka B."/>
            <person name="Rigling D."/>
            <person name="Barry K."/>
            <person name="Lee J."/>
            <person name="Mihaltcheva S."/>
            <person name="LaButti K."/>
            <person name="Lipzen A."/>
            <person name="Waldron R."/>
            <person name="Moloney N.M."/>
            <person name="Sperisen C."/>
            <person name="Kredics L."/>
            <person name="Vagvoelgyi C."/>
            <person name="Patrignani A."/>
            <person name="Fitzpatrick D."/>
            <person name="Nagy I."/>
            <person name="Doyle S."/>
            <person name="Anderson J.B."/>
            <person name="Grigoriev I.V."/>
            <person name="Gueldener U."/>
            <person name="Muensterkoetter M."/>
            <person name="Nagy L.G."/>
        </authorList>
    </citation>
    <scope>NUCLEOTIDE SEQUENCE [LARGE SCALE GENOMIC DNA]</scope>
    <source>
        <strain evidence="7">C18/9</strain>
    </source>
</reference>
<keyword evidence="2" id="KW-0053">Apoptosis</keyword>
<dbReference type="GO" id="GO:0004197">
    <property type="term" value="F:cysteine-type endopeptidase activity"/>
    <property type="evidence" value="ECO:0007669"/>
    <property type="project" value="InterPro"/>
</dbReference>
<protein>
    <recommendedName>
        <fullName evidence="5">Peptidase C14 caspase domain-containing protein</fullName>
    </recommendedName>
</protein>
<evidence type="ECO:0000313" key="6">
    <source>
        <dbReference type="EMBL" id="SJK98415.1"/>
    </source>
</evidence>
<dbReference type="PANTHER" id="PTHR48104:SF30">
    <property type="entry name" value="METACASPASE-1"/>
    <property type="match status" value="1"/>
</dbReference>
<proteinExistence type="inferred from homology"/>
<keyword evidence="3" id="KW-0645">Protease</keyword>
<dbReference type="OrthoDB" id="3223806at2759"/>
<keyword evidence="3" id="KW-0378">Hydrolase</keyword>
<dbReference type="SUPFAM" id="SSF52129">
    <property type="entry name" value="Caspase-like"/>
    <property type="match status" value="1"/>
</dbReference>
<accession>A0A284QPM1</accession>